<evidence type="ECO:0000313" key="4">
    <source>
        <dbReference type="Proteomes" id="UP001215216"/>
    </source>
</evidence>
<reference evidence="3 4" key="1">
    <citation type="submission" date="2023-03" db="EMBL/GenBank/DDBJ databases">
        <title>Complete genome of Arcanobacterium canis strain DSM 25104 isolated in 2010 from a canine otitis externa in Germany.</title>
        <authorList>
            <person name="Borowiak M."/>
            <person name="Kreitlow A."/>
            <person name="Malorny B."/>
            <person name="Laemmler C."/>
            <person name="Prenger-Berninghoff E."/>
            <person name="Ploetz M."/>
            <person name="Abdulmawjood A."/>
        </authorList>
    </citation>
    <scope>NUCLEOTIDE SEQUENCE [LARGE SCALE GENOMIC DNA]</scope>
    <source>
        <strain evidence="3 4">DSM 25104</strain>
    </source>
</reference>
<gene>
    <name evidence="3" type="ORF">P7079_01250</name>
</gene>
<evidence type="ECO:0000313" key="3">
    <source>
        <dbReference type="EMBL" id="WFM83636.1"/>
    </source>
</evidence>
<dbReference type="InterPro" id="IPR005149">
    <property type="entry name" value="Tscrpt_reg_PadR_N"/>
</dbReference>
<evidence type="ECO:0000259" key="2">
    <source>
        <dbReference type="Pfam" id="PF03551"/>
    </source>
</evidence>
<feature type="domain" description="Transcription regulator PadR N-terminal" evidence="2">
    <location>
        <begin position="7"/>
        <end position="78"/>
    </location>
</feature>
<organism evidence="3 4">
    <name type="scientific">Arcanobacterium canis</name>
    <dbReference type="NCBI Taxonomy" id="999183"/>
    <lineage>
        <taxon>Bacteria</taxon>
        <taxon>Bacillati</taxon>
        <taxon>Actinomycetota</taxon>
        <taxon>Actinomycetes</taxon>
        <taxon>Actinomycetales</taxon>
        <taxon>Actinomycetaceae</taxon>
        <taxon>Arcanobacterium</taxon>
    </lineage>
</organism>
<proteinExistence type="predicted"/>
<keyword evidence="4" id="KW-1185">Reference proteome</keyword>
<dbReference type="PANTHER" id="PTHR43252:SF6">
    <property type="entry name" value="NEGATIVE TRANSCRIPTION REGULATOR PADR"/>
    <property type="match status" value="1"/>
</dbReference>
<dbReference type="InterPro" id="IPR036388">
    <property type="entry name" value="WH-like_DNA-bd_sf"/>
</dbReference>
<dbReference type="Pfam" id="PF03551">
    <property type="entry name" value="PadR"/>
    <property type="match status" value="1"/>
</dbReference>
<dbReference type="Proteomes" id="UP001215216">
    <property type="component" value="Chromosome"/>
</dbReference>
<feature type="region of interest" description="Disordered" evidence="1">
    <location>
        <begin position="170"/>
        <end position="209"/>
    </location>
</feature>
<dbReference type="SUPFAM" id="SSF46785">
    <property type="entry name" value="Winged helix' DNA-binding domain"/>
    <property type="match status" value="1"/>
</dbReference>
<dbReference type="EMBL" id="CP121208">
    <property type="protein sequence ID" value="WFM83636.1"/>
    <property type="molecule type" value="Genomic_DNA"/>
</dbReference>
<dbReference type="RefSeq" id="WP_278013031.1">
    <property type="nucleotide sequence ID" value="NZ_CP121208.1"/>
</dbReference>
<name>A0ABY8G1T8_9ACTO</name>
<protein>
    <submittedName>
        <fullName evidence="3">PadR family transcriptional regulator</fullName>
    </submittedName>
</protein>
<dbReference type="InterPro" id="IPR036390">
    <property type="entry name" value="WH_DNA-bd_sf"/>
</dbReference>
<dbReference type="PANTHER" id="PTHR43252">
    <property type="entry name" value="TRANSCRIPTIONAL REGULATOR YQJI"/>
    <property type="match status" value="1"/>
</dbReference>
<dbReference type="Gene3D" id="1.10.10.10">
    <property type="entry name" value="Winged helix-like DNA-binding domain superfamily/Winged helix DNA-binding domain"/>
    <property type="match status" value="1"/>
</dbReference>
<accession>A0ABY8G1T8</accession>
<sequence length="209" mass="23691">MAVRDVLLWLLAEQPQPVYQLRDEFESRTDHIWPMNVGQVYQTVRRLERDGLVESVGDIEGKSGETYAITPAGTQVLNDWLAAPILTPRDERDNLVMRIAVGAGAARNLTADIHTQRTALLAEIREMTKELSTIPDDNLTAQLLAQRRIFDLEAQGRWLDHIERIIERHSRTRSQRHQTAEGDNPRTDGVVGDVPQTSQVPTKANIERQ</sequence>
<evidence type="ECO:0000256" key="1">
    <source>
        <dbReference type="SAM" id="MobiDB-lite"/>
    </source>
</evidence>